<evidence type="ECO:0000313" key="2">
    <source>
        <dbReference type="Proteomes" id="UP001060085"/>
    </source>
</evidence>
<accession>A0ACC0CFI7</accession>
<proteinExistence type="predicted"/>
<evidence type="ECO:0000313" key="1">
    <source>
        <dbReference type="EMBL" id="KAI5683671.1"/>
    </source>
</evidence>
<organism evidence="1 2">
    <name type="scientific">Catharanthus roseus</name>
    <name type="common">Madagascar periwinkle</name>
    <name type="synonym">Vinca rosea</name>
    <dbReference type="NCBI Taxonomy" id="4058"/>
    <lineage>
        <taxon>Eukaryota</taxon>
        <taxon>Viridiplantae</taxon>
        <taxon>Streptophyta</taxon>
        <taxon>Embryophyta</taxon>
        <taxon>Tracheophyta</taxon>
        <taxon>Spermatophyta</taxon>
        <taxon>Magnoliopsida</taxon>
        <taxon>eudicotyledons</taxon>
        <taxon>Gunneridae</taxon>
        <taxon>Pentapetalae</taxon>
        <taxon>asterids</taxon>
        <taxon>lamiids</taxon>
        <taxon>Gentianales</taxon>
        <taxon>Apocynaceae</taxon>
        <taxon>Rauvolfioideae</taxon>
        <taxon>Vinceae</taxon>
        <taxon>Catharanthinae</taxon>
        <taxon>Catharanthus</taxon>
    </lineage>
</organism>
<protein>
    <submittedName>
        <fullName evidence="1">Uncharacterized protein</fullName>
    </submittedName>
</protein>
<dbReference type="Proteomes" id="UP001060085">
    <property type="component" value="Linkage Group LG01"/>
</dbReference>
<reference evidence="2" key="1">
    <citation type="journal article" date="2023" name="Nat. Plants">
        <title>Single-cell RNA sequencing provides a high-resolution roadmap for understanding the multicellular compartmentation of specialized metabolism.</title>
        <authorList>
            <person name="Sun S."/>
            <person name="Shen X."/>
            <person name="Li Y."/>
            <person name="Li Y."/>
            <person name="Wang S."/>
            <person name="Li R."/>
            <person name="Zhang H."/>
            <person name="Shen G."/>
            <person name="Guo B."/>
            <person name="Wei J."/>
            <person name="Xu J."/>
            <person name="St-Pierre B."/>
            <person name="Chen S."/>
            <person name="Sun C."/>
        </authorList>
    </citation>
    <scope>NUCLEOTIDE SEQUENCE [LARGE SCALE GENOMIC DNA]</scope>
</reference>
<dbReference type="EMBL" id="CM044701">
    <property type="protein sequence ID" value="KAI5683671.1"/>
    <property type="molecule type" value="Genomic_DNA"/>
</dbReference>
<comment type="caution">
    <text evidence="1">The sequence shown here is derived from an EMBL/GenBank/DDBJ whole genome shotgun (WGS) entry which is preliminary data.</text>
</comment>
<name>A0ACC0CFI7_CATRO</name>
<sequence length="135" mass="15202">MGDMLTKPNLNHQGLGQNGEGNRTSLASSVSVHAVTGRYRTSFHRRKRRIPQVKPVSLKQIQTLYLSAKTDPFLSQPRDTHGVKDDSRHKLSAVESRRAARKTNRESVRRREREKTEGQRESVGGSGGINRERGD</sequence>
<gene>
    <name evidence="1" type="ORF">M9H77_04899</name>
</gene>
<keyword evidence="2" id="KW-1185">Reference proteome</keyword>